<proteinExistence type="predicted"/>
<dbReference type="Proteomes" id="UP000291191">
    <property type="component" value="Unassembled WGS sequence"/>
</dbReference>
<evidence type="ECO:0000313" key="1">
    <source>
        <dbReference type="EMBL" id="RYT69548.1"/>
    </source>
</evidence>
<keyword evidence="2" id="KW-1185">Reference proteome</keyword>
<dbReference type="AlphaFoldDB" id="A0A4Q5GMB6"/>
<sequence length="202" mass="23454">MSLRRLIIVSSFFLSFFANLFAGGNVRGWIILSDNMDRAIRTIKTAKEYNINQLQLSHEIIHDLKAIKEEKVCEQVNELIRLAHLEGIDEVLLWDHSLYSLDYYPSCFRTGPNGTINLDNPKFWEWFKDDYRRMLNRAPEADGLVLTFIETGAYAEKQYSVNMKTPEEKLAAVVNAISDVVIGERGKKLYIRTFAYSEEEYK</sequence>
<organism evidence="1 2">
    <name type="scientific">Bacteroides intestinalis</name>
    <dbReference type="NCBI Taxonomy" id="329854"/>
    <lineage>
        <taxon>Bacteria</taxon>
        <taxon>Pseudomonadati</taxon>
        <taxon>Bacteroidota</taxon>
        <taxon>Bacteroidia</taxon>
        <taxon>Bacteroidales</taxon>
        <taxon>Bacteroidaceae</taxon>
        <taxon>Bacteroides</taxon>
    </lineage>
</organism>
<evidence type="ECO:0000313" key="2">
    <source>
        <dbReference type="Proteomes" id="UP000291191"/>
    </source>
</evidence>
<name>A0A4Q5GMB6_9BACE</name>
<accession>A0A4Q5GMB6</accession>
<feature type="non-terminal residue" evidence="1">
    <location>
        <position position="202"/>
    </location>
</feature>
<gene>
    <name evidence="1" type="ORF">EAJ06_24060</name>
</gene>
<comment type="caution">
    <text evidence="1">The sequence shown here is derived from an EMBL/GenBank/DDBJ whole genome shotgun (WGS) entry which is preliminary data.</text>
</comment>
<reference evidence="1 2" key="1">
    <citation type="journal article" date="2019" name="Science, e1252229">
        <title>Invertible promoters mediate bacterial phase variation, antibiotic resistance, and host adaptation in the gut.</title>
        <authorList>
            <person name="Jiang X."/>
            <person name="Hall A.B."/>
            <person name="Arthur T.D."/>
            <person name="Plichta D.R."/>
            <person name="Covington C.T."/>
            <person name="Poyet M."/>
            <person name="Crothers J."/>
            <person name="Moses P.L."/>
            <person name="Tolonen A.C."/>
            <person name="Vlamakis H."/>
            <person name="Alm E.J."/>
            <person name="Xavier R.J."/>
        </authorList>
    </citation>
    <scope>NUCLEOTIDE SEQUENCE [LARGE SCALE GENOMIC DNA]</scope>
    <source>
        <strain evidence="2">bf_0095</strain>
    </source>
</reference>
<dbReference type="SUPFAM" id="SSF51445">
    <property type="entry name" value="(Trans)glycosidases"/>
    <property type="match status" value="1"/>
</dbReference>
<dbReference type="InterPro" id="IPR017853">
    <property type="entry name" value="GH"/>
</dbReference>
<dbReference type="EMBL" id="RCXO01000092">
    <property type="protein sequence ID" value="RYT69548.1"/>
    <property type="molecule type" value="Genomic_DNA"/>
</dbReference>
<protein>
    <submittedName>
        <fullName evidence="1">Uncharacterized protein</fullName>
    </submittedName>
</protein>